<dbReference type="SUPFAM" id="SSF54713">
    <property type="entry name" value="Elongation factor Ts (EF-Ts), dimerisation domain"/>
    <property type="match status" value="1"/>
</dbReference>
<dbReference type="AlphaFoldDB" id="A0AAW9RU88"/>
<dbReference type="InterPro" id="IPR001816">
    <property type="entry name" value="Transl_elong_EFTs/EF1B"/>
</dbReference>
<dbReference type="CDD" id="cd14275">
    <property type="entry name" value="UBA_EF-Ts"/>
    <property type="match status" value="1"/>
</dbReference>
<comment type="caution">
    <text evidence="9">The sequence shown here is derived from an EMBL/GenBank/DDBJ whole genome shotgun (WGS) entry which is preliminary data.</text>
</comment>
<dbReference type="Pfam" id="PF00889">
    <property type="entry name" value="EF_TS"/>
    <property type="match status" value="1"/>
</dbReference>
<dbReference type="FunFam" id="1.10.286.20:FF:000001">
    <property type="entry name" value="Elongation factor Ts"/>
    <property type="match status" value="1"/>
</dbReference>
<evidence type="ECO:0000256" key="7">
    <source>
        <dbReference type="RuleBase" id="RU000643"/>
    </source>
</evidence>
<accession>A0AAW9RU88</accession>
<keyword evidence="4 5" id="KW-0648">Protein biosynthesis</keyword>
<dbReference type="Gene3D" id="3.30.479.20">
    <property type="entry name" value="Elongation factor Ts, dimerisation domain"/>
    <property type="match status" value="2"/>
</dbReference>
<dbReference type="HAMAP" id="MF_00050">
    <property type="entry name" value="EF_Ts"/>
    <property type="match status" value="1"/>
</dbReference>
<dbReference type="InterPro" id="IPR018101">
    <property type="entry name" value="Transl_elong_Ts_CS"/>
</dbReference>
<dbReference type="GO" id="GO:0003746">
    <property type="term" value="F:translation elongation factor activity"/>
    <property type="evidence" value="ECO:0007669"/>
    <property type="project" value="UniProtKB-UniRule"/>
</dbReference>
<dbReference type="GO" id="GO:0005737">
    <property type="term" value="C:cytoplasm"/>
    <property type="evidence" value="ECO:0007669"/>
    <property type="project" value="UniProtKB-SubCell"/>
</dbReference>
<evidence type="ECO:0000313" key="9">
    <source>
        <dbReference type="EMBL" id="MEN7548324.1"/>
    </source>
</evidence>
<evidence type="ECO:0000256" key="4">
    <source>
        <dbReference type="ARBA" id="ARBA00022917"/>
    </source>
</evidence>
<evidence type="ECO:0000256" key="6">
    <source>
        <dbReference type="RuleBase" id="RU000642"/>
    </source>
</evidence>
<comment type="similarity">
    <text evidence="1 5 6">Belongs to the EF-Ts family.</text>
</comment>
<organism evidence="9 10">
    <name type="scientific">Rapidithrix thailandica</name>
    <dbReference type="NCBI Taxonomy" id="413964"/>
    <lineage>
        <taxon>Bacteria</taxon>
        <taxon>Pseudomonadati</taxon>
        <taxon>Bacteroidota</taxon>
        <taxon>Cytophagia</taxon>
        <taxon>Cytophagales</taxon>
        <taxon>Flammeovirgaceae</taxon>
        <taxon>Rapidithrix</taxon>
    </lineage>
</organism>
<keyword evidence="10" id="KW-1185">Reference proteome</keyword>
<dbReference type="PROSITE" id="PS01127">
    <property type="entry name" value="EF_TS_2"/>
    <property type="match status" value="1"/>
</dbReference>
<proteinExistence type="inferred from homology"/>
<name>A0AAW9RU88_9BACT</name>
<dbReference type="InterPro" id="IPR036402">
    <property type="entry name" value="EF-Ts_dimer_sf"/>
</dbReference>
<dbReference type="EMBL" id="JBDKWZ010000005">
    <property type="protein sequence ID" value="MEN7548324.1"/>
    <property type="molecule type" value="Genomic_DNA"/>
</dbReference>
<evidence type="ECO:0000256" key="5">
    <source>
        <dbReference type="HAMAP-Rule" id="MF_00050"/>
    </source>
</evidence>
<keyword evidence="5" id="KW-0963">Cytoplasm</keyword>
<dbReference type="Gene3D" id="1.10.286.20">
    <property type="match status" value="1"/>
</dbReference>
<reference evidence="9 10" key="1">
    <citation type="submission" date="2024-04" db="EMBL/GenBank/DDBJ databases">
        <title>Novel genus in family Flammeovirgaceae.</title>
        <authorList>
            <person name="Nguyen T.H."/>
            <person name="Vuong T.Q."/>
            <person name="Le H."/>
            <person name="Kim S.-G."/>
        </authorList>
    </citation>
    <scope>NUCLEOTIDE SEQUENCE [LARGE SCALE GENOMIC DNA]</scope>
    <source>
        <strain evidence="9 10">JCM 23209</strain>
    </source>
</reference>
<dbReference type="RefSeq" id="WP_346821103.1">
    <property type="nucleotide sequence ID" value="NZ_JBDKWZ010000005.1"/>
</dbReference>
<dbReference type="Proteomes" id="UP001403385">
    <property type="component" value="Unassembled WGS sequence"/>
</dbReference>
<dbReference type="PANTHER" id="PTHR11741:SF0">
    <property type="entry name" value="ELONGATION FACTOR TS, MITOCHONDRIAL"/>
    <property type="match status" value="1"/>
</dbReference>
<feature type="region of interest" description="Involved in Mg(2+) ion dislocation from EF-Tu" evidence="5">
    <location>
        <begin position="81"/>
        <end position="84"/>
    </location>
</feature>
<dbReference type="PROSITE" id="PS01126">
    <property type="entry name" value="EF_TS_1"/>
    <property type="match status" value="1"/>
</dbReference>
<evidence type="ECO:0000256" key="2">
    <source>
        <dbReference type="ARBA" id="ARBA00016956"/>
    </source>
</evidence>
<dbReference type="NCBIfam" id="TIGR00116">
    <property type="entry name" value="tsf"/>
    <property type="match status" value="1"/>
</dbReference>
<sequence>MAITAKQVNELRKITGAGMMDCKKALVEADGDIEKAIDSLRKKGQKVAAKREDREAAEGTVLIHINEDSTEAIAFALKCETDFVAKNEDFKSLGTKILAEAVKNQAESAEALAALEIDGVKISEQITEYIGKIGEKIEITSYTKISGEKIIPYIHGDNKIGVLVELTNVGDAEVTEAGKDVAMQIAAMNPVAVNEEGIDPELVEREKQIGIEKARQEGKPEQILEKIAEGFVKKFYKENTLLNQAFVKDNKLTVQQYLDSVQKGLTVKSFSRISIGR</sequence>
<dbReference type="FunFam" id="1.10.8.10:FF:000001">
    <property type="entry name" value="Elongation factor Ts"/>
    <property type="match status" value="1"/>
</dbReference>
<dbReference type="InterPro" id="IPR014039">
    <property type="entry name" value="Transl_elong_EFTs/EF1B_dimer"/>
</dbReference>
<dbReference type="PANTHER" id="PTHR11741">
    <property type="entry name" value="ELONGATION FACTOR TS"/>
    <property type="match status" value="1"/>
</dbReference>
<evidence type="ECO:0000256" key="3">
    <source>
        <dbReference type="ARBA" id="ARBA00022768"/>
    </source>
</evidence>
<dbReference type="InterPro" id="IPR009060">
    <property type="entry name" value="UBA-like_sf"/>
</dbReference>
<gene>
    <name evidence="5 9" type="primary">tsf</name>
    <name evidence="9" type="ORF">AAG747_10425</name>
</gene>
<keyword evidence="3 5" id="KW-0251">Elongation factor</keyword>
<protein>
    <recommendedName>
        <fullName evidence="2 5">Elongation factor Ts</fullName>
        <shortName evidence="5">EF-Ts</shortName>
    </recommendedName>
</protein>
<evidence type="ECO:0000259" key="8">
    <source>
        <dbReference type="Pfam" id="PF00889"/>
    </source>
</evidence>
<dbReference type="SUPFAM" id="SSF46934">
    <property type="entry name" value="UBA-like"/>
    <property type="match status" value="1"/>
</dbReference>
<comment type="subcellular location">
    <subcellularLocation>
        <location evidence="5 7">Cytoplasm</location>
    </subcellularLocation>
</comment>
<comment type="function">
    <text evidence="5 6">Associates with the EF-Tu.GDP complex and induces the exchange of GDP to GTP. It remains bound to the aminoacyl-tRNA.EF-Tu.GTP complex up to the GTP hydrolysis stage on the ribosome.</text>
</comment>
<evidence type="ECO:0000256" key="1">
    <source>
        <dbReference type="ARBA" id="ARBA00005532"/>
    </source>
</evidence>
<dbReference type="Gene3D" id="1.10.8.10">
    <property type="entry name" value="DNA helicase RuvA subunit, C-terminal domain"/>
    <property type="match status" value="1"/>
</dbReference>
<feature type="domain" description="Translation elongation factor EFTs/EF1B dimerisation" evidence="8">
    <location>
        <begin position="74"/>
        <end position="276"/>
    </location>
</feature>
<evidence type="ECO:0000313" key="10">
    <source>
        <dbReference type="Proteomes" id="UP001403385"/>
    </source>
</evidence>